<keyword evidence="1" id="KW-1133">Transmembrane helix</keyword>
<dbReference type="PANTHER" id="PTHR36698">
    <property type="entry name" value="BLL5892 PROTEIN"/>
    <property type="match status" value="1"/>
</dbReference>
<dbReference type="Proteomes" id="UP000781958">
    <property type="component" value="Unassembled WGS sequence"/>
</dbReference>
<protein>
    <submittedName>
        <fullName evidence="3">Paraquat-inducible protein B</fullName>
    </submittedName>
</protein>
<name>A0ABS4STB7_9PROT</name>
<evidence type="ECO:0000313" key="4">
    <source>
        <dbReference type="Proteomes" id="UP000781958"/>
    </source>
</evidence>
<evidence type="ECO:0000313" key="3">
    <source>
        <dbReference type="EMBL" id="MBP2295817.1"/>
    </source>
</evidence>
<comment type="caution">
    <text evidence="3">The sequence shown here is derived from an EMBL/GenBank/DDBJ whole genome shotgun (WGS) entry which is preliminary data.</text>
</comment>
<dbReference type="InterPro" id="IPR003399">
    <property type="entry name" value="Mce/MlaD"/>
</dbReference>
<keyword evidence="4" id="KW-1185">Reference proteome</keyword>
<evidence type="ECO:0000259" key="2">
    <source>
        <dbReference type="Pfam" id="PF02470"/>
    </source>
</evidence>
<feature type="domain" description="Mce/MlaD" evidence="2">
    <location>
        <begin position="47"/>
        <end position="133"/>
    </location>
</feature>
<keyword evidence="1" id="KW-0812">Transmembrane</keyword>
<organism evidence="3 4">
    <name type="scientific">Azospirillum rugosum</name>
    <dbReference type="NCBI Taxonomy" id="416170"/>
    <lineage>
        <taxon>Bacteria</taxon>
        <taxon>Pseudomonadati</taxon>
        <taxon>Pseudomonadota</taxon>
        <taxon>Alphaproteobacteria</taxon>
        <taxon>Rhodospirillales</taxon>
        <taxon>Azospirillaceae</taxon>
        <taxon>Azospirillum</taxon>
    </lineage>
</organism>
<dbReference type="EMBL" id="JAGINP010000024">
    <property type="protein sequence ID" value="MBP2295817.1"/>
    <property type="molecule type" value="Genomic_DNA"/>
</dbReference>
<dbReference type="RefSeq" id="WP_209770436.1">
    <property type="nucleotide sequence ID" value="NZ_JAGINP010000024.1"/>
</dbReference>
<dbReference type="Pfam" id="PF02470">
    <property type="entry name" value="MlaD"/>
    <property type="match status" value="1"/>
</dbReference>
<reference evidence="3 4" key="1">
    <citation type="submission" date="2021-03" db="EMBL/GenBank/DDBJ databases">
        <title>Genomic Encyclopedia of Type Strains, Phase III (KMG-III): the genomes of soil and plant-associated and newly described type strains.</title>
        <authorList>
            <person name="Whitman W."/>
        </authorList>
    </citation>
    <scope>NUCLEOTIDE SEQUENCE [LARGE SCALE GENOMIC DNA]</scope>
    <source>
        <strain evidence="3 4">IMMIB AFH-6</strain>
    </source>
</reference>
<evidence type="ECO:0000256" key="1">
    <source>
        <dbReference type="SAM" id="Phobius"/>
    </source>
</evidence>
<gene>
    <name evidence="3" type="ORF">J2851_005630</name>
</gene>
<accession>A0ABS4STB7</accession>
<proteinExistence type="predicted"/>
<feature type="transmembrane region" description="Helical" evidence="1">
    <location>
        <begin position="12"/>
        <end position="35"/>
    </location>
</feature>
<keyword evidence="1" id="KW-0472">Membrane</keyword>
<sequence>MAAKANPKVVGGFVVGAVALLVLVVALFGGGNLLVKRPRAGSYFQGSVAGLEVGAPVTYRGVRVGEVKSIRLEVDSKTLTPRMPVEFEFIPGVVQWTDKPLQPDEFRRLIERGLRAKLVSQSLVTGLLAIELNYYPNAEGTVVGGLPQDVTEIPTVRSDMETLRSTLSNLPLDEIATSLVQVLTRMDALLSGPEWKVAMASLAGGLQQFQGLMETANTRSRPLLSDVERTAKEAQEAIVVLQQDVHALVGDLRGVIGKVDGEVQPLSARVQAVAAAAERAFQQADGVLRSVNGVIDPRSPLRGNLEQTMSNLSSASKSLRSFADQLDRRPNVIITGR</sequence>
<dbReference type="PANTHER" id="PTHR36698:SF3">
    <property type="entry name" value="ABC-TYPE TRANSPORT AUXILIARY LIPOPROTEIN COMPONENT DOMAIN-CONTAINING PROTEIN"/>
    <property type="match status" value="1"/>
</dbReference>